<feature type="compositionally biased region" description="Low complexity" evidence="1">
    <location>
        <begin position="1"/>
        <end position="15"/>
    </location>
</feature>
<gene>
    <name evidence="2" type="ORF">FIBSPDRAFT_857723</name>
</gene>
<evidence type="ECO:0000313" key="3">
    <source>
        <dbReference type="Proteomes" id="UP000076532"/>
    </source>
</evidence>
<protein>
    <submittedName>
        <fullName evidence="2">Uncharacterized protein</fullName>
    </submittedName>
</protein>
<evidence type="ECO:0000313" key="2">
    <source>
        <dbReference type="EMBL" id="KZP23963.1"/>
    </source>
</evidence>
<keyword evidence="3" id="KW-1185">Reference proteome</keyword>
<proteinExistence type="predicted"/>
<evidence type="ECO:0000256" key="1">
    <source>
        <dbReference type="SAM" id="MobiDB-lite"/>
    </source>
</evidence>
<accession>A0A166MFU4</accession>
<organism evidence="2 3">
    <name type="scientific">Athelia psychrophila</name>
    <dbReference type="NCBI Taxonomy" id="1759441"/>
    <lineage>
        <taxon>Eukaryota</taxon>
        <taxon>Fungi</taxon>
        <taxon>Dikarya</taxon>
        <taxon>Basidiomycota</taxon>
        <taxon>Agaricomycotina</taxon>
        <taxon>Agaricomycetes</taxon>
        <taxon>Agaricomycetidae</taxon>
        <taxon>Atheliales</taxon>
        <taxon>Atheliaceae</taxon>
        <taxon>Athelia</taxon>
    </lineage>
</organism>
<reference evidence="2 3" key="1">
    <citation type="journal article" date="2016" name="Mol. Biol. Evol.">
        <title>Comparative Genomics of Early-Diverging Mushroom-Forming Fungi Provides Insights into the Origins of Lignocellulose Decay Capabilities.</title>
        <authorList>
            <person name="Nagy L.G."/>
            <person name="Riley R."/>
            <person name="Tritt A."/>
            <person name="Adam C."/>
            <person name="Daum C."/>
            <person name="Floudas D."/>
            <person name="Sun H."/>
            <person name="Yadav J.S."/>
            <person name="Pangilinan J."/>
            <person name="Larsson K.H."/>
            <person name="Matsuura K."/>
            <person name="Barry K."/>
            <person name="Labutti K."/>
            <person name="Kuo R."/>
            <person name="Ohm R.A."/>
            <person name="Bhattacharya S.S."/>
            <person name="Shirouzu T."/>
            <person name="Yoshinaga Y."/>
            <person name="Martin F.M."/>
            <person name="Grigoriev I.V."/>
            <person name="Hibbett D.S."/>
        </authorList>
    </citation>
    <scope>NUCLEOTIDE SEQUENCE [LARGE SCALE GENOMIC DNA]</scope>
    <source>
        <strain evidence="2 3">CBS 109695</strain>
    </source>
</reference>
<dbReference type="Proteomes" id="UP000076532">
    <property type="component" value="Unassembled WGS sequence"/>
</dbReference>
<feature type="region of interest" description="Disordered" evidence="1">
    <location>
        <begin position="1"/>
        <end position="24"/>
    </location>
</feature>
<dbReference type="EMBL" id="KV417529">
    <property type="protein sequence ID" value="KZP23963.1"/>
    <property type="molecule type" value="Genomic_DNA"/>
</dbReference>
<name>A0A166MFU4_9AGAM</name>
<sequence length="111" mass="12059">MSTSTETPSPTMATPHGAFSESSVTPAVEPVVLADTDAPTLPGPSDAINLTLINDSNQLEARRRQQQAASRRCEWVAKVAARMIQRIRLTDAETSHLAGWYLEAVLERDNA</sequence>
<dbReference type="AlphaFoldDB" id="A0A166MFU4"/>